<proteinExistence type="predicted"/>
<accession>A0ABV8G9N3</accession>
<keyword evidence="2" id="KW-1185">Reference proteome</keyword>
<name>A0ABV8G9N3_9ACTN</name>
<comment type="caution">
    <text evidence="1">The sequence shown here is derived from an EMBL/GenBank/DDBJ whole genome shotgun (WGS) entry which is preliminary data.</text>
</comment>
<dbReference type="RefSeq" id="WP_379529448.1">
    <property type="nucleotide sequence ID" value="NZ_JBHSBI010000009.1"/>
</dbReference>
<dbReference type="EMBL" id="JBHSBI010000009">
    <property type="protein sequence ID" value="MFC4009397.1"/>
    <property type="molecule type" value="Genomic_DNA"/>
</dbReference>
<protein>
    <submittedName>
        <fullName evidence="1">Uncharacterized protein</fullName>
    </submittedName>
</protein>
<dbReference type="Proteomes" id="UP001595851">
    <property type="component" value="Unassembled WGS sequence"/>
</dbReference>
<gene>
    <name evidence="1" type="ORF">ACFOY2_19345</name>
</gene>
<evidence type="ECO:0000313" key="1">
    <source>
        <dbReference type="EMBL" id="MFC4009397.1"/>
    </source>
</evidence>
<sequence length="196" mass="20993">MSDDDLVESIRDELTNVGLPVLGPEGSHGGVQIEVDEGVWVSWKPGRKLTAAGMAALRRGAYRGDERHPSLEYRGTAIEAMNDAIAAILNAAGFDVREGTDEYHHPMELLVESRRTVPHWRDPIAAPLDGASGFMPGVRVRVLAGELAGTELVVATAKVNLRTSELVGYQLRRPGGDGVIDVTPGNVELAGDEEFG</sequence>
<evidence type="ECO:0000313" key="2">
    <source>
        <dbReference type="Proteomes" id="UP001595851"/>
    </source>
</evidence>
<reference evidence="2" key="1">
    <citation type="journal article" date="2019" name="Int. J. Syst. Evol. Microbiol.">
        <title>The Global Catalogue of Microorganisms (GCM) 10K type strain sequencing project: providing services to taxonomists for standard genome sequencing and annotation.</title>
        <authorList>
            <consortium name="The Broad Institute Genomics Platform"/>
            <consortium name="The Broad Institute Genome Sequencing Center for Infectious Disease"/>
            <person name="Wu L."/>
            <person name="Ma J."/>
        </authorList>
    </citation>
    <scope>NUCLEOTIDE SEQUENCE [LARGE SCALE GENOMIC DNA]</scope>
    <source>
        <strain evidence="2">TBRC 1276</strain>
    </source>
</reference>
<organism evidence="1 2">
    <name type="scientific">Nonomuraea purpurea</name>
    <dbReference type="NCBI Taxonomy" id="1849276"/>
    <lineage>
        <taxon>Bacteria</taxon>
        <taxon>Bacillati</taxon>
        <taxon>Actinomycetota</taxon>
        <taxon>Actinomycetes</taxon>
        <taxon>Streptosporangiales</taxon>
        <taxon>Streptosporangiaceae</taxon>
        <taxon>Nonomuraea</taxon>
    </lineage>
</organism>